<protein>
    <submittedName>
        <fullName evidence="1">Uncharacterized protein</fullName>
    </submittedName>
</protein>
<proteinExistence type="predicted"/>
<sequence length="280" mass="31106">MPKVIFQPQRAGFLPADFAGRRLAPAKQGRVELARLGRDLPIRSDNLISKPPLTGIYSLIAQKQVAVVVSAEQIPEEIRAPFSLAGPKFAEDFNSFISALVLFESVRGVQREWTYGFELSMLGLEKENFWSLLGSATTEISQNNGRGIVFLSANSPDNVLIPGGEFHWSLSWLIGRLRAGNLLLSENGRDCVAAMYQVNMLKEFISGNLDSDAGFYYDPRLTQYLKCLVGFNELIADKARFLSGQEKEVIAQHEGGWSVSNIISFNRAVVEGYLRALRET</sequence>
<evidence type="ECO:0000313" key="1">
    <source>
        <dbReference type="EMBL" id="OGC28778.1"/>
    </source>
</evidence>
<name>A0A1F4T7U2_UNCSA</name>
<dbReference type="Proteomes" id="UP000178602">
    <property type="component" value="Unassembled WGS sequence"/>
</dbReference>
<gene>
    <name evidence="1" type="ORF">A3K49_07530</name>
</gene>
<organism evidence="1 2">
    <name type="scientific">candidate division WOR-1 bacterium RIFOXYC12_FULL_54_18</name>
    <dbReference type="NCBI Taxonomy" id="1802584"/>
    <lineage>
        <taxon>Bacteria</taxon>
        <taxon>Bacillati</taxon>
        <taxon>Saganbacteria</taxon>
    </lineage>
</organism>
<reference evidence="1 2" key="1">
    <citation type="journal article" date="2016" name="Nat. Commun.">
        <title>Thousands of microbial genomes shed light on interconnected biogeochemical processes in an aquifer system.</title>
        <authorList>
            <person name="Anantharaman K."/>
            <person name="Brown C.T."/>
            <person name="Hug L.A."/>
            <person name="Sharon I."/>
            <person name="Castelle C.J."/>
            <person name="Probst A.J."/>
            <person name="Thomas B.C."/>
            <person name="Singh A."/>
            <person name="Wilkins M.J."/>
            <person name="Karaoz U."/>
            <person name="Brodie E.L."/>
            <person name="Williams K.H."/>
            <person name="Hubbard S.S."/>
            <person name="Banfield J.F."/>
        </authorList>
    </citation>
    <scope>NUCLEOTIDE SEQUENCE [LARGE SCALE GENOMIC DNA]</scope>
</reference>
<dbReference type="AlphaFoldDB" id="A0A1F4T7U2"/>
<comment type="caution">
    <text evidence="1">The sequence shown here is derived from an EMBL/GenBank/DDBJ whole genome shotgun (WGS) entry which is preliminary data.</text>
</comment>
<evidence type="ECO:0000313" key="2">
    <source>
        <dbReference type="Proteomes" id="UP000178602"/>
    </source>
</evidence>
<accession>A0A1F4T7U2</accession>
<dbReference type="EMBL" id="MEUG01000001">
    <property type="protein sequence ID" value="OGC28778.1"/>
    <property type="molecule type" value="Genomic_DNA"/>
</dbReference>